<proteinExistence type="predicted"/>
<dbReference type="Gene3D" id="3.60.15.10">
    <property type="entry name" value="Ribonuclease Z/Hydroxyacylglutathione hydrolase-like"/>
    <property type="match status" value="1"/>
</dbReference>
<dbReference type="Proteomes" id="UP001165498">
    <property type="component" value="Unassembled WGS sequence"/>
</dbReference>
<dbReference type="InterPro" id="IPR011108">
    <property type="entry name" value="RMMBL"/>
</dbReference>
<evidence type="ECO:0000259" key="3">
    <source>
        <dbReference type="SMART" id="SM01027"/>
    </source>
</evidence>
<comment type="caution">
    <text evidence="4">The sequence shown here is derived from an EMBL/GenBank/DDBJ whole genome shotgun (WGS) entry which is preliminary data.</text>
</comment>
<dbReference type="CDD" id="cd16295">
    <property type="entry name" value="TTHA0252-CPSF-like_MBL-fold"/>
    <property type="match status" value="1"/>
</dbReference>
<dbReference type="Pfam" id="PF00753">
    <property type="entry name" value="Lactamase_B"/>
    <property type="match status" value="1"/>
</dbReference>
<dbReference type="RefSeq" id="WP_255911833.1">
    <property type="nucleotide sequence ID" value="NZ_JANFQO010000003.1"/>
</dbReference>
<dbReference type="Gene3D" id="3.40.50.10890">
    <property type="match status" value="1"/>
</dbReference>
<dbReference type="Pfam" id="PF10996">
    <property type="entry name" value="Beta-Casp"/>
    <property type="match status" value="1"/>
</dbReference>
<evidence type="ECO:0000259" key="2">
    <source>
        <dbReference type="SMART" id="SM00849"/>
    </source>
</evidence>
<dbReference type="InterPro" id="IPR022712">
    <property type="entry name" value="Beta_Casp"/>
</dbReference>
<dbReference type="PANTHER" id="PTHR11203:SF37">
    <property type="entry name" value="INTEGRATOR COMPLEX SUBUNIT 11"/>
    <property type="match status" value="1"/>
</dbReference>
<protein>
    <submittedName>
        <fullName evidence="4">MBL fold metallo-hydrolase</fullName>
    </submittedName>
</protein>
<evidence type="ECO:0000313" key="4">
    <source>
        <dbReference type="EMBL" id="MCQ4163972.1"/>
    </source>
</evidence>
<dbReference type="PANTHER" id="PTHR11203">
    <property type="entry name" value="CLEAVAGE AND POLYADENYLATION SPECIFICITY FACTOR FAMILY MEMBER"/>
    <property type="match status" value="1"/>
</dbReference>
<dbReference type="SUPFAM" id="SSF56281">
    <property type="entry name" value="Metallo-hydrolase/oxidoreductase"/>
    <property type="match status" value="1"/>
</dbReference>
<dbReference type="InterPro" id="IPR036866">
    <property type="entry name" value="RibonucZ/Hydroxyglut_hydro"/>
</dbReference>
<name>A0ABT1QNH6_9GAMM</name>
<dbReference type="InterPro" id="IPR050698">
    <property type="entry name" value="MBL"/>
</dbReference>
<dbReference type="SMART" id="SM00849">
    <property type="entry name" value="Lactamase_B"/>
    <property type="match status" value="1"/>
</dbReference>
<keyword evidence="1" id="KW-0378">Hydrolase</keyword>
<accession>A0ABT1QNH6</accession>
<feature type="domain" description="Beta-Casp" evidence="3">
    <location>
        <begin position="250"/>
        <end position="375"/>
    </location>
</feature>
<dbReference type="SMART" id="SM01027">
    <property type="entry name" value="Beta-Casp"/>
    <property type="match status" value="1"/>
</dbReference>
<organism evidence="4 5">
    <name type="scientific">Tahibacter harae</name>
    <dbReference type="NCBI Taxonomy" id="2963937"/>
    <lineage>
        <taxon>Bacteria</taxon>
        <taxon>Pseudomonadati</taxon>
        <taxon>Pseudomonadota</taxon>
        <taxon>Gammaproteobacteria</taxon>
        <taxon>Lysobacterales</taxon>
        <taxon>Rhodanobacteraceae</taxon>
        <taxon>Tahibacter</taxon>
    </lineage>
</organism>
<evidence type="ECO:0000313" key="5">
    <source>
        <dbReference type="Proteomes" id="UP001165498"/>
    </source>
</evidence>
<dbReference type="EMBL" id="JANFQO010000003">
    <property type="protein sequence ID" value="MCQ4163972.1"/>
    <property type="molecule type" value="Genomic_DNA"/>
</dbReference>
<sequence length="459" mass="50426">MRIQFCGANGEVTGSSHLLEADGRRILLDCGMIQGDEETEQRNADPFPFDPAALDALVLSHAHIDHVGRVPLLVSRGFRGPIYAQAATAELSRIMLLDSASIAESDTLRENRRRASQGLAPLQPLYTRGDAEAALQRLRPLPYDEEVEIFPGLHLRLRDAGHILGSAAVEIWNAAGRKLVFSGDIGPRGTPILRDPAPVDRADLVLMESTYGDRLHRARADTMAELGGIFAAARRSGGNVVIPAFAVGRSQELLYWMAEHFEDWRIGEFDIFLDSPMAGKVLDVYERHEALFDAEARALWARRSNPLRLPNLRVTESAAESQEINQRDGGCIIIAGSGMCNGGRIRHHLRHNLGRDNAHVVFVGYQAHGTLGRLLVDGARRVKLFGDAIEVRAQRHTVGGLSAHADQAGLLEWYGHIAGRAPVYLVHGEDPARTALAQELERRYSCRAVLSRPGMQVTV</sequence>
<dbReference type="InterPro" id="IPR001279">
    <property type="entry name" value="Metallo-B-lactamas"/>
</dbReference>
<dbReference type="Pfam" id="PF07521">
    <property type="entry name" value="RMMBL"/>
    <property type="match status" value="1"/>
</dbReference>
<evidence type="ECO:0000256" key="1">
    <source>
        <dbReference type="ARBA" id="ARBA00022801"/>
    </source>
</evidence>
<feature type="domain" description="Metallo-beta-lactamase" evidence="2">
    <location>
        <begin position="13"/>
        <end position="245"/>
    </location>
</feature>
<reference evidence="4" key="1">
    <citation type="submission" date="2022-07" db="EMBL/GenBank/DDBJ databases">
        <title>Tahibacter sp., a new gammaproteobacterium isolated from the silt sample collected at pig farm.</title>
        <authorList>
            <person name="Chen H."/>
        </authorList>
    </citation>
    <scope>NUCLEOTIDE SEQUENCE</scope>
    <source>
        <strain evidence="4">P2K</strain>
    </source>
</reference>
<gene>
    <name evidence="4" type="ORF">NM961_04540</name>
</gene>
<keyword evidence="5" id="KW-1185">Reference proteome</keyword>